<dbReference type="EMBL" id="QWVT01000023">
    <property type="protein sequence ID" value="RID84219.1"/>
    <property type="molecule type" value="Genomic_DNA"/>
</dbReference>
<evidence type="ECO:0000256" key="1">
    <source>
        <dbReference type="ARBA" id="ARBA00010996"/>
    </source>
</evidence>
<sequence length="187" mass="21441">MIVMLLSLLLLISGCGSKGIENPLNYEVKDFKFTNQEGKPYGLKDLEGKVWVADFIFTNCNTVCPPMTANMLKLQDKIKEEGITNVEFVSFSVDPTVDNPERLTEYGKKFNADMKNWTFLTGYSQEEIEKFSMESFKTLVKKPETGDQVIHQSYFFLVDQEGKIMKSYSGMNDVPFEDIIRDIKLLQ</sequence>
<gene>
    <name evidence="6" type="ORF">D1970_13490</name>
</gene>
<dbReference type="Proteomes" id="UP000265816">
    <property type="component" value="Unassembled WGS sequence"/>
</dbReference>
<dbReference type="InterPro" id="IPR036249">
    <property type="entry name" value="Thioredoxin-like_sf"/>
</dbReference>
<name>A0A398B2R4_9BACI</name>
<keyword evidence="4" id="KW-1015">Disulfide bond</keyword>
<dbReference type="Pfam" id="PF02630">
    <property type="entry name" value="SCO1-SenC"/>
    <property type="match status" value="1"/>
</dbReference>
<keyword evidence="3" id="KW-0479">Metal-binding</keyword>
<dbReference type="PROSITE" id="PS51352">
    <property type="entry name" value="THIOREDOXIN_2"/>
    <property type="match status" value="1"/>
</dbReference>
<dbReference type="InterPro" id="IPR003782">
    <property type="entry name" value="SCO1/SenC"/>
</dbReference>
<dbReference type="CDD" id="cd02968">
    <property type="entry name" value="SCO"/>
    <property type="match status" value="1"/>
</dbReference>
<feature type="binding site" evidence="3">
    <location>
        <position position="151"/>
    </location>
    <ligand>
        <name>Cu cation</name>
        <dbReference type="ChEBI" id="CHEBI:23378"/>
    </ligand>
</feature>
<evidence type="ECO:0000256" key="2">
    <source>
        <dbReference type="ARBA" id="ARBA00023008"/>
    </source>
</evidence>
<dbReference type="AlphaFoldDB" id="A0A398B2R4"/>
<feature type="binding site" evidence="3">
    <location>
        <position position="60"/>
    </location>
    <ligand>
        <name>Cu cation</name>
        <dbReference type="ChEBI" id="CHEBI:23378"/>
    </ligand>
</feature>
<dbReference type="PANTHER" id="PTHR12151:SF25">
    <property type="entry name" value="LINALOOL DEHYDRATASE_ISOMERASE DOMAIN-CONTAINING PROTEIN"/>
    <property type="match status" value="1"/>
</dbReference>
<dbReference type="Gene3D" id="3.40.30.10">
    <property type="entry name" value="Glutaredoxin"/>
    <property type="match status" value="1"/>
</dbReference>
<keyword evidence="2 3" id="KW-0186">Copper</keyword>
<keyword evidence="7" id="KW-1185">Reference proteome</keyword>
<evidence type="ECO:0000256" key="4">
    <source>
        <dbReference type="PIRSR" id="PIRSR603782-2"/>
    </source>
</evidence>
<feature type="domain" description="Thioredoxin" evidence="5">
    <location>
        <begin position="22"/>
        <end position="187"/>
    </location>
</feature>
<dbReference type="InterPro" id="IPR013766">
    <property type="entry name" value="Thioredoxin_domain"/>
</dbReference>
<evidence type="ECO:0000313" key="7">
    <source>
        <dbReference type="Proteomes" id="UP000265816"/>
    </source>
</evidence>
<evidence type="ECO:0000313" key="6">
    <source>
        <dbReference type="EMBL" id="RID84219.1"/>
    </source>
</evidence>
<evidence type="ECO:0000259" key="5">
    <source>
        <dbReference type="PROSITE" id="PS51352"/>
    </source>
</evidence>
<evidence type="ECO:0000256" key="3">
    <source>
        <dbReference type="PIRSR" id="PIRSR603782-1"/>
    </source>
</evidence>
<organism evidence="6 7">
    <name type="scientific">Mesobacillus zeae</name>
    <dbReference type="NCBI Taxonomy" id="1917180"/>
    <lineage>
        <taxon>Bacteria</taxon>
        <taxon>Bacillati</taxon>
        <taxon>Bacillota</taxon>
        <taxon>Bacilli</taxon>
        <taxon>Bacillales</taxon>
        <taxon>Bacillaceae</taxon>
        <taxon>Mesobacillus</taxon>
    </lineage>
</organism>
<dbReference type="GO" id="GO:0046872">
    <property type="term" value="F:metal ion binding"/>
    <property type="evidence" value="ECO:0007669"/>
    <property type="project" value="UniProtKB-KW"/>
</dbReference>
<dbReference type="PANTHER" id="PTHR12151">
    <property type="entry name" value="ELECTRON TRANSPORT PROTIN SCO1/SENC FAMILY MEMBER"/>
    <property type="match status" value="1"/>
</dbReference>
<feature type="binding site" evidence="3">
    <location>
        <position position="64"/>
    </location>
    <ligand>
        <name>Cu cation</name>
        <dbReference type="ChEBI" id="CHEBI:23378"/>
    </ligand>
</feature>
<feature type="disulfide bond" description="Redox-active" evidence="4">
    <location>
        <begin position="60"/>
        <end position="64"/>
    </location>
</feature>
<dbReference type="OrthoDB" id="9811998at2"/>
<proteinExistence type="inferred from homology"/>
<dbReference type="SUPFAM" id="SSF52833">
    <property type="entry name" value="Thioredoxin-like"/>
    <property type="match status" value="1"/>
</dbReference>
<comment type="similarity">
    <text evidence="1">Belongs to the SCO1/2 family.</text>
</comment>
<comment type="caution">
    <text evidence="6">The sequence shown here is derived from an EMBL/GenBank/DDBJ whole genome shotgun (WGS) entry which is preliminary data.</text>
</comment>
<reference evidence="6 7" key="1">
    <citation type="submission" date="2018-08" db="EMBL/GenBank/DDBJ databases">
        <title>Bacillus jemisoniae sp. nov., Bacillus chryseoplanitiae sp. nov., Bacillus resnikiae sp. nov., and Bacillus frankliniae sp. nov., isolated from Viking spacecraft and associated surfaces.</title>
        <authorList>
            <person name="Seuylemezian A."/>
            <person name="Vaishampayan P."/>
        </authorList>
    </citation>
    <scope>NUCLEOTIDE SEQUENCE [LARGE SCALE GENOMIC DNA]</scope>
    <source>
        <strain evidence="6 7">JJ-247</strain>
    </source>
</reference>
<accession>A0A398B2R4</accession>
<protein>
    <submittedName>
        <fullName evidence="6">SCO family protein</fullName>
    </submittedName>
</protein>
<dbReference type="RefSeq" id="WP_119113488.1">
    <property type="nucleotide sequence ID" value="NZ_CBCSEO010000010.1"/>
</dbReference>